<dbReference type="eggNOG" id="COG4177">
    <property type="taxonomic scope" value="Bacteria"/>
</dbReference>
<feature type="transmembrane region" description="Helical" evidence="6">
    <location>
        <begin position="649"/>
        <end position="669"/>
    </location>
</feature>
<dbReference type="GO" id="GO:0005886">
    <property type="term" value="C:plasma membrane"/>
    <property type="evidence" value="ECO:0007669"/>
    <property type="project" value="UniProtKB-SubCell"/>
</dbReference>
<evidence type="ECO:0000256" key="3">
    <source>
        <dbReference type="ARBA" id="ARBA00022692"/>
    </source>
</evidence>
<feature type="transmembrane region" description="Helical" evidence="6">
    <location>
        <begin position="529"/>
        <end position="545"/>
    </location>
</feature>
<evidence type="ECO:0000256" key="1">
    <source>
        <dbReference type="ARBA" id="ARBA00004651"/>
    </source>
</evidence>
<organism evidence="7 8">
    <name type="scientific">Roseicyclus elongatus DSM 19469</name>
    <dbReference type="NCBI Taxonomy" id="1294273"/>
    <lineage>
        <taxon>Bacteria</taxon>
        <taxon>Pseudomonadati</taxon>
        <taxon>Pseudomonadota</taxon>
        <taxon>Alphaproteobacteria</taxon>
        <taxon>Rhodobacterales</taxon>
        <taxon>Roseobacteraceae</taxon>
        <taxon>Roseicyclus</taxon>
    </lineage>
</organism>
<dbReference type="CDD" id="cd06582">
    <property type="entry name" value="TM_PBP1_LivH_like"/>
    <property type="match status" value="1"/>
</dbReference>
<dbReference type="PANTHER" id="PTHR30482:SF10">
    <property type="entry name" value="HIGH-AFFINITY BRANCHED-CHAIN AMINO ACID TRANSPORT PROTEIN BRAE"/>
    <property type="match status" value="1"/>
</dbReference>
<evidence type="ECO:0000256" key="4">
    <source>
        <dbReference type="ARBA" id="ARBA00022989"/>
    </source>
</evidence>
<dbReference type="GO" id="GO:0015658">
    <property type="term" value="F:branched-chain amino acid transmembrane transporter activity"/>
    <property type="evidence" value="ECO:0007669"/>
    <property type="project" value="InterPro"/>
</dbReference>
<proteinExistence type="predicted"/>
<dbReference type="KEGG" id="red:roselon_02993"/>
<dbReference type="STRING" id="1294273.roselon_02993"/>
<keyword evidence="3 6" id="KW-0812">Transmembrane</keyword>
<keyword evidence="5 6" id="KW-0472">Membrane</keyword>
<accession>W8RVN5</accession>
<keyword evidence="8" id="KW-1185">Reference proteome</keyword>
<dbReference type="InterPro" id="IPR043428">
    <property type="entry name" value="LivM-like"/>
</dbReference>
<name>W8RVN5_9RHOB</name>
<feature type="transmembrane region" description="Helical" evidence="6">
    <location>
        <begin position="421"/>
        <end position="446"/>
    </location>
</feature>
<dbReference type="EMBL" id="CP004372">
    <property type="protein sequence ID" value="AHM05274.1"/>
    <property type="molecule type" value="Genomic_DNA"/>
</dbReference>
<feature type="transmembrane region" description="Helical" evidence="6">
    <location>
        <begin position="77"/>
        <end position="99"/>
    </location>
</feature>
<feature type="transmembrane region" description="Helical" evidence="6">
    <location>
        <begin position="168"/>
        <end position="186"/>
    </location>
</feature>
<evidence type="ECO:0000313" key="7">
    <source>
        <dbReference type="EMBL" id="AHM05274.1"/>
    </source>
</evidence>
<feature type="transmembrane region" description="Helical" evidence="6">
    <location>
        <begin position="51"/>
        <end position="71"/>
    </location>
</feature>
<feature type="transmembrane region" description="Helical" evidence="6">
    <location>
        <begin position="394"/>
        <end position="415"/>
    </location>
</feature>
<feature type="transmembrane region" description="Helical" evidence="6">
    <location>
        <begin position="495"/>
        <end position="517"/>
    </location>
</feature>
<feature type="transmembrane region" description="Helical" evidence="6">
    <location>
        <begin position="598"/>
        <end position="619"/>
    </location>
</feature>
<dbReference type="Proteomes" id="UP000019593">
    <property type="component" value="Chromosome"/>
</dbReference>
<keyword evidence="4 6" id="KW-1133">Transmembrane helix</keyword>
<dbReference type="Pfam" id="PF02653">
    <property type="entry name" value="BPD_transp_2"/>
    <property type="match status" value="2"/>
</dbReference>
<evidence type="ECO:0000256" key="5">
    <source>
        <dbReference type="ARBA" id="ARBA00023136"/>
    </source>
</evidence>
<dbReference type="eggNOG" id="COG0559">
    <property type="taxonomic scope" value="Bacteria"/>
</dbReference>
<evidence type="ECO:0000256" key="2">
    <source>
        <dbReference type="ARBA" id="ARBA00022475"/>
    </source>
</evidence>
<feature type="transmembrane region" description="Helical" evidence="6">
    <location>
        <begin position="707"/>
        <end position="726"/>
    </location>
</feature>
<dbReference type="AlphaFoldDB" id="W8RVN5"/>
<dbReference type="PANTHER" id="PTHR30482">
    <property type="entry name" value="HIGH-AFFINITY BRANCHED-CHAIN AMINO ACID TRANSPORT SYSTEM PERMEASE"/>
    <property type="match status" value="1"/>
</dbReference>
<dbReference type="HOGENOM" id="CLU_362040_0_0_5"/>
<gene>
    <name evidence="7" type="ORF">roselon_02993</name>
</gene>
<feature type="transmembrane region" description="Helical" evidence="6">
    <location>
        <begin position="6"/>
        <end position="39"/>
    </location>
</feature>
<evidence type="ECO:0000256" key="6">
    <source>
        <dbReference type="SAM" id="Phobius"/>
    </source>
</evidence>
<reference evidence="7 8" key="1">
    <citation type="submission" date="2013-03" db="EMBL/GenBank/DDBJ databases">
        <authorList>
            <person name="Fiebig A."/>
            <person name="Goeker M."/>
            <person name="Klenk H.-P.P."/>
        </authorList>
    </citation>
    <scope>NUCLEOTIDE SEQUENCE [LARGE SCALE GENOMIC DNA]</scope>
    <source>
        <strain evidence="8">DSM 19469</strain>
    </source>
</reference>
<dbReference type="PATRIC" id="fig|1294273.3.peg.2955"/>
<feature type="transmembrane region" description="Helical" evidence="6">
    <location>
        <begin position="681"/>
        <end position="700"/>
    </location>
</feature>
<feature type="transmembrane region" description="Helical" evidence="6">
    <location>
        <begin position="111"/>
        <end position="132"/>
    </location>
</feature>
<dbReference type="CDD" id="cd06581">
    <property type="entry name" value="TM_PBP1_LivM_like"/>
    <property type="match status" value="1"/>
</dbReference>
<protein>
    <submittedName>
        <fullName evidence="7">Branched-chain amino acid transport system permease protein LivM</fullName>
    </submittedName>
</protein>
<dbReference type="InterPro" id="IPR001851">
    <property type="entry name" value="ABC_transp_permease"/>
</dbReference>
<sequence>MDVLNAIVALANFVLIPATAYGAQLALGALGVTLIYGILRFSNFAHGDTMAFGTMVVILVTWWLQSLGVSLGPLPTALLALPVGIAVTGLLLIGTDKVVYRFYRQQKAKPIIYVIASLGVMFVMNGLVRFIIGVDDQRFADGERFIISAREFRTMTGLDEGLALRTSQGLTIVVAIIAVALLFWFLNRTRTGKSMRAFSDNEDLALLSGINPERVVLITWLIVAALATTAGVALRSRQELQALHLFPTVAADFRLGHRGRPWQPVGGDPGRVRHRLFRGGRHLCLPQGRLVPGTRGHGARGAAATSVNRLQIRGQLRHPADRSVVQTHRHHEGESGMSGAVNLRAVGLFALVALLFIGTGIVQSWNTSLTILNMGLISAIMALGVNMQWGYAGLFNVGVMGFLALGGLATVLVSMDPVGEAWAAGGMGVILGLILGAATIIAAILARQKLPAGRLRTLALLAILVGGFFLFRGVFDRGVEAVESVNPSVSGYLGGLGLPVLLAWPVGGMLAAGAAWIIGKTALGLRSDYLAIATLGIAEIIIAILKNEDWLARGVKNVIGIPRPVPYEVDLQASEGFQSFAASMGSDPVTASTITVKLLYAALFVTVLLILIWLSQKALNSPWGRMMRAIRDNEVAAEAMGKDVTRRHLQIFVLGSAVIGLAGAMMTTLDSQLVPSTYQPLRFTFLIWVMVIVGGSGNNWGAVLGGFLIWWLWVMVEPMGMALMQAVTVGLDEGSALRDHLLGSAAHMRLLTMGIILLLVLRFSPKGLLPER</sequence>
<feature type="transmembrane region" description="Helical" evidence="6">
    <location>
        <begin position="458"/>
        <end position="475"/>
    </location>
</feature>
<evidence type="ECO:0000313" key="8">
    <source>
        <dbReference type="Proteomes" id="UP000019593"/>
    </source>
</evidence>
<comment type="subcellular location">
    <subcellularLocation>
        <location evidence="1">Cell membrane</location>
        <topology evidence="1">Multi-pass membrane protein</topology>
    </subcellularLocation>
</comment>
<feature type="transmembrane region" description="Helical" evidence="6">
    <location>
        <begin position="341"/>
        <end position="362"/>
    </location>
</feature>
<feature type="transmembrane region" description="Helical" evidence="6">
    <location>
        <begin position="746"/>
        <end position="764"/>
    </location>
</feature>
<feature type="transmembrane region" description="Helical" evidence="6">
    <location>
        <begin position="368"/>
        <end position="387"/>
    </location>
</feature>
<keyword evidence="2" id="KW-1003">Cell membrane</keyword>